<keyword evidence="1" id="KW-0677">Repeat</keyword>
<protein>
    <submittedName>
        <fullName evidence="3">Rhodanese-like domain-containing protein</fullName>
    </submittedName>
</protein>
<evidence type="ECO:0000313" key="4">
    <source>
        <dbReference type="Proteomes" id="UP001500227"/>
    </source>
</evidence>
<feature type="domain" description="Rhodanese" evidence="2">
    <location>
        <begin position="40"/>
        <end position="151"/>
    </location>
</feature>
<name>A0ABP9M5Y0_9BURK</name>
<dbReference type="EMBL" id="BAABKD010000009">
    <property type="protein sequence ID" value="GAA5088990.1"/>
    <property type="molecule type" value="Genomic_DNA"/>
</dbReference>
<accession>A0ABP9M5Y0</accession>
<evidence type="ECO:0000313" key="3">
    <source>
        <dbReference type="EMBL" id="GAA5088990.1"/>
    </source>
</evidence>
<dbReference type="InterPro" id="IPR036873">
    <property type="entry name" value="Rhodanese-like_dom_sf"/>
</dbReference>
<dbReference type="Proteomes" id="UP001500227">
    <property type="component" value="Unassembled WGS sequence"/>
</dbReference>
<reference evidence="4" key="1">
    <citation type="journal article" date="2019" name="Int. J. Syst. Evol. Microbiol.">
        <title>The Global Catalogue of Microorganisms (GCM) 10K type strain sequencing project: providing services to taxonomists for standard genome sequencing and annotation.</title>
        <authorList>
            <consortium name="The Broad Institute Genomics Platform"/>
            <consortium name="The Broad Institute Genome Sequencing Center for Infectious Disease"/>
            <person name="Wu L."/>
            <person name="Ma J."/>
        </authorList>
    </citation>
    <scope>NUCLEOTIDE SEQUENCE [LARGE SCALE GENOMIC DNA]</scope>
    <source>
        <strain evidence="4">JCM 18423</strain>
    </source>
</reference>
<dbReference type="PANTHER" id="PTHR43855">
    <property type="entry name" value="THIOSULFATE SULFURTRANSFERASE"/>
    <property type="match status" value="1"/>
</dbReference>
<gene>
    <name evidence="3" type="ORF">GCM10023337_11210</name>
</gene>
<dbReference type="CDD" id="cd01448">
    <property type="entry name" value="TST_Repeat_1"/>
    <property type="match status" value="1"/>
</dbReference>
<comment type="caution">
    <text evidence="3">The sequence shown here is derived from an EMBL/GenBank/DDBJ whole genome shotgun (WGS) entry which is preliminary data.</text>
</comment>
<feature type="domain" description="Rhodanese" evidence="2">
    <location>
        <begin position="183"/>
        <end position="291"/>
    </location>
</feature>
<sequence length="318" mass="35306">MTKLRAVLVLTFSLWWGHGLFAGPVVQPVVDALTLSQLVDLPQVKVVDIRAKEDYEKGHVPHALSAPYALWRGPANNPGQLIEKDTLQQRIRQLGLSAQDHVIVYAEGDSQTDFGAAARVYWTFKYAGLTQLSVLNGGYQQWQKQKLPISKDPVTTEASDFVVQINDAIVISQQELLEKIQQPDASSQWLDARPESFFQGQTKAPTASVPGTIAGAKSVPHQQWFNTDSATLKPIEVIQKQVQQSGLAQAQDTVSFCNTGHWAATNWFVLSEIAQLPNVKLYPASLAEWTQSAQALPMEHTPNRLGQIRLKFQQLFNN</sequence>
<dbReference type="InterPro" id="IPR051126">
    <property type="entry name" value="Thiosulfate_sulfurtransferase"/>
</dbReference>
<dbReference type="RefSeq" id="WP_300648714.1">
    <property type="nucleotide sequence ID" value="NZ_BAABKD010000009.1"/>
</dbReference>
<dbReference type="InterPro" id="IPR001763">
    <property type="entry name" value="Rhodanese-like_dom"/>
</dbReference>
<evidence type="ECO:0000259" key="2">
    <source>
        <dbReference type="PROSITE" id="PS50206"/>
    </source>
</evidence>
<dbReference type="Gene3D" id="3.40.250.10">
    <property type="entry name" value="Rhodanese-like domain"/>
    <property type="match status" value="2"/>
</dbReference>
<evidence type="ECO:0000256" key="1">
    <source>
        <dbReference type="ARBA" id="ARBA00022737"/>
    </source>
</evidence>
<dbReference type="Pfam" id="PF00581">
    <property type="entry name" value="Rhodanese"/>
    <property type="match status" value="2"/>
</dbReference>
<organism evidence="3 4">
    <name type="scientific">Paenalcaligenes hermetiae</name>
    <dbReference type="NCBI Taxonomy" id="1157987"/>
    <lineage>
        <taxon>Bacteria</taxon>
        <taxon>Pseudomonadati</taxon>
        <taxon>Pseudomonadota</taxon>
        <taxon>Betaproteobacteria</taxon>
        <taxon>Burkholderiales</taxon>
        <taxon>Alcaligenaceae</taxon>
        <taxon>Paenalcaligenes</taxon>
    </lineage>
</organism>
<dbReference type="PROSITE" id="PS50206">
    <property type="entry name" value="RHODANESE_3"/>
    <property type="match status" value="2"/>
</dbReference>
<dbReference type="SMART" id="SM00450">
    <property type="entry name" value="RHOD"/>
    <property type="match status" value="2"/>
</dbReference>
<proteinExistence type="predicted"/>
<keyword evidence="4" id="KW-1185">Reference proteome</keyword>
<dbReference type="SUPFAM" id="SSF52821">
    <property type="entry name" value="Rhodanese/Cell cycle control phosphatase"/>
    <property type="match status" value="2"/>
</dbReference>
<dbReference type="PANTHER" id="PTHR43855:SF1">
    <property type="entry name" value="THIOSULFATE SULFURTRANSFERASE"/>
    <property type="match status" value="1"/>
</dbReference>